<evidence type="ECO:0000313" key="2">
    <source>
        <dbReference type="Proteomes" id="UP000239724"/>
    </source>
</evidence>
<sequence length="74" mass="7557">MRDLQKMSAGSIAALPHAVPVKSGATTVAVLVPIQKAPPELVARMLAQIDAAAASRSAEETARLAALVGEDPPE</sequence>
<name>A0A2S6MUB7_RHOGL</name>
<reference evidence="1 2" key="1">
    <citation type="journal article" date="2018" name="Arch. Microbiol.">
        <title>New insights into the metabolic potential of the phototrophic purple bacterium Rhodopila globiformis DSM 161(T) from its draft genome sequence and evidence for a vanadium-dependent nitrogenase.</title>
        <authorList>
            <person name="Imhoff J.F."/>
            <person name="Rahn T."/>
            <person name="Kunzel S."/>
            <person name="Neulinger S.C."/>
        </authorList>
    </citation>
    <scope>NUCLEOTIDE SEQUENCE [LARGE SCALE GENOMIC DNA]</scope>
    <source>
        <strain evidence="1 2">DSM 161</strain>
    </source>
</reference>
<dbReference type="OrthoDB" id="8162356at2"/>
<dbReference type="RefSeq" id="WP_104523183.1">
    <property type="nucleotide sequence ID" value="NZ_NHRY01000275.1"/>
</dbReference>
<keyword evidence="2" id="KW-1185">Reference proteome</keyword>
<dbReference type="EMBL" id="NHRY01000275">
    <property type="protein sequence ID" value="PPQ25949.1"/>
    <property type="molecule type" value="Genomic_DNA"/>
</dbReference>
<proteinExistence type="predicted"/>
<organism evidence="1 2">
    <name type="scientific">Rhodopila globiformis</name>
    <name type="common">Rhodopseudomonas globiformis</name>
    <dbReference type="NCBI Taxonomy" id="1071"/>
    <lineage>
        <taxon>Bacteria</taxon>
        <taxon>Pseudomonadati</taxon>
        <taxon>Pseudomonadota</taxon>
        <taxon>Alphaproteobacteria</taxon>
        <taxon>Acetobacterales</taxon>
        <taxon>Acetobacteraceae</taxon>
        <taxon>Rhodopila</taxon>
    </lineage>
</organism>
<evidence type="ECO:0000313" key="1">
    <source>
        <dbReference type="EMBL" id="PPQ25949.1"/>
    </source>
</evidence>
<dbReference type="AlphaFoldDB" id="A0A2S6MUB7"/>
<protein>
    <submittedName>
        <fullName evidence="1">Uncharacterized protein</fullName>
    </submittedName>
</protein>
<accession>A0A2S6MUB7</accession>
<gene>
    <name evidence="1" type="ORF">CCS01_31345</name>
</gene>
<comment type="caution">
    <text evidence="1">The sequence shown here is derived from an EMBL/GenBank/DDBJ whole genome shotgun (WGS) entry which is preliminary data.</text>
</comment>
<dbReference type="Proteomes" id="UP000239724">
    <property type="component" value="Unassembled WGS sequence"/>
</dbReference>